<dbReference type="Pfam" id="PF21365">
    <property type="entry name" value="Glyco_hydro_31_3rd"/>
    <property type="match status" value="2"/>
</dbReference>
<keyword evidence="12" id="KW-1185">Reference proteome</keyword>
<dbReference type="Pfam" id="PF01055">
    <property type="entry name" value="Glyco_hydro_31_2nd"/>
    <property type="match status" value="2"/>
</dbReference>
<comment type="caution">
    <text evidence="11">The sequence shown here is derived from an EMBL/GenBank/DDBJ whole genome shotgun (WGS) entry which is preliminary data.</text>
</comment>
<dbReference type="InterPro" id="IPR025887">
    <property type="entry name" value="Glyco_hydro_31_N_dom"/>
</dbReference>
<evidence type="ECO:0000256" key="4">
    <source>
        <dbReference type="ARBA" id="ARBA00022729"/>
    </source>
</evidence>
<dbReference type="PROSITE" id="PS00129">
    <property type="entry name" value="GLYCOSYL_HYDROL_F31_1"/>
    <property type="match status" value="2"/>
</dbReference>
<dbReference type="InterPro" id="IPR048395">
    <property type="entry name" value="Glyco_hydro_31_C"/>
</dbReference>
<keyword evidence="9" id="KW-0472">Membrane</keyword>
<dbReference type="CDD" id="cd14752">
    <property type="entry name" value="GH31_N"/>
    <property type="match status" value="2"/>
</dbReference>
<dbReference type="InterPro" id="IPR001763">
    <property type="entry name" value="Rhodanese-like_dom"/>
</dbReference>
<dbReference type="PANTHER" id="PTHR22762">
    <property type="entry name" value="ALPHA-GLUCOSIDASE"/>
    <property type="match status" value="1"/>
</dbReference>
<dbReference type="InterPro" id="IPR030459">
    <property type="entry name" value="Glyco_hydro_31_CS"/>
</dbReference>
<evidence type="ECO:0000256" key="7">
    <source>
        <dbReference type="ARBA" id="ARBA00023295"/>
    </source>
</evidence>
<dbReference type="FunFam" id="2.60.40.1180:FF:000044">
    <property type="entry name" value="Alpha-glucosidase 1"/>
    <property type="match status" value="2"/>
</dbReference>
<dbReference type="CDD" id="cd06602">
    <property type="entry name" value="GH31_MGAM_SI_GAA"/>
    <property type="match status" value="2"/>
</dbReference>
<feature type="domain" description="Rhodanese" evidence="10">
    <location>
        <begin position="325"/>
        <end position="350"/>
    </location>
</feature>
<dbReference type="PROSITE" id="PS51257">
    <property type="entry name" value="PROKAR_LIPOPROTEIN"/>
    <property type="match status" value="1"/>
</dbReference>
<name>A0A8X8CIX0_POPTO</name>
<evidence type="ECO:0000256" key="6">
    <source>
        <dbReference type="ARBA" id="ARBA00023180"/>
    </source>
</evidence>
<evidence type="ECO:0000313" key="11">
    <source>
        <dbReference type="EMBL" id="KAG6755572.1"/>
    </source>
</evidence>
<dbReference type="PROSITE" id="PS00707">
    <property type="entry name" value="GLYCOSYL_HYDROL_F31_2"/>
    <property type="match status" value="2"/>
</dbReference>
<comment type="similarity">
    <text evidence="2">Belongs to the glycosyl hydrolase 31 family.</text>
</comment>
<dbReference type="InterPro" id="IPR000322">
    <property type="entry name" value="Glyco_hydro_31_TIM"/>
</dbReference>
<accession>A0A8X8CIX0</accession>
<evidence type="ECO:0000256" key="3">
    <source>
        <dbReference type="ARBA" id="ARBA00012741"/>
    </source>
</evidence>
<evidence type="ECO:0000256" key="8">
    <source>
        <dbReference type="ARBA" id="ARBA00041343"/>
    </source>
</evidence>
<gene>
    <name evidence="11" type="ORF">POTOM_041405</name>
</gene>
<evidence type="ECO:0000256" key="5">
    <source>
        <dbReference type="ARBA" id="ARBA00022801"/>
    </source>
</evidence>
<keyword evidence="9" id="KW-0812">Transmembrane</keyword>
<dbReference type="InterPro" id="IPR030458">
    <property type="entry name" value="Glyco_hydro_31_AS"/>
</dbReference>
<organism evidence="11 12">
    <name type="scientific">Populus tomentosa</name>
    <name type="common">Chinese white poplar</name>
    <dbReference type="NCBI Taxonomy" id="118781"/>
    <lineage>
        <taxon>Eukaryota</taxon>
        <taxon>Viridiplantae</taxon>
        <taxon>Streptophyta</taxon>
        <taxon>Embryophyta</taxon>
        <taxon>Tracheophyta</taxon>
        <taxon>Spermatophyta</taxon>
        <taxon>Magnoliopsida</taxon>
        <taxon>eudicotyledons</taxon>
        <taxon>Gunneridae</taxon>
        <taxon>Pentapetalae</taxon>
        <taxon>rosids</taxon>
        <taxon>fabids</taxon>
        <taxon>Malpighiales</taxon>
        <taxon>Salicaceae</taxon>
        <taxon>Saliceae</taxon>
        <taxon>Populus</taxon>
    </lineage>
</organism>
<dbReference type="Proteomes" id="UP000886885">
    <property type="component" value="Chromosome 11D"/>
</dbReference>
<dbReference type="PROSITE" id="PS50206">
    <property type="entry name" value="RHODANESE_3"/>
    <property type="match status" value="1"/>
</dbReference>
<evidence type="ECO:0000256" key="1">
    <source>
        <dbReference type="ARBA" id="ARBA00001657"/>
    </source>
</evidence>
<dbReference type="GO" id="GO:0005975">
    <property type="term" value="P:carbohydrate metabolic process"/>
    <property type="evidence" value="ECO:0007669"/>
    <property type="project" value="InterPro"/>
</dbReference>
<dbReference type="FunFam" id="3.20.20.80:FF:000016">
    <property type="entry name" value="Maltase-glucoamylase, intestinal"/>
    <property type="match status" value="2"/>
</dbReference>
<keyword evidence="5" id="KW-0378">Hydrolase</keyword>
<evidence type="ECO:0000256" key="2">
    <source>
        <dbReference type="ARBA" id="ARBA00007806"/>
    </source>
</evidence>
<evidence type="ECO:0000313" key="12">
    <source>
        <dbReference type="Proteomes" id="UP000886885"/>
    </source>
</evidence>
<evidence type="ECO:0000256" key="9">
    <source>
        <dbReference type="SAM" id="Phobius"/>
    </source>
</evidence>
<keyword evidence="4" id="KW-0732">Signal</keyword>
<protein>
    <recommendedName>
        <fullName evidence="3">alpha-glucosidase</fullName>
        <ecNumber evidence="3">3.2.1.20</ecNumber>
    </recommendedName>
    <alternativeName>
        <fullName evidence="8">Maltase</fullName>
    </alternativeName>
</protein>
<dbReference type="GO" id="GO:0090599">
    <property type="term" value="F:alpha-glucosidase activity"/>
    <property type="evidence" value="ECO:0007669"/>
    <property type="project" value="UniProtKB-ARBA"/>
</dbReference>
<dbReference type="Pfam" id="PF13802">
    <property type="entry name" value="Gal_mutarotas_2"/>
    <property type="match status" value="2"/>
</dbReference>
<reference evidence="11" key="1">
    <citation type="journal article" date="2020" name="bioRxiv">
        <title>Hybrid origin of Populus tomentosa Carr. identified through genome sequencing and phylogenomic analysis.</title>
        <authorList>
            <person name="An X."/>
            <person name="Gao K."/>
            <person name="Chen Z."/>
            <person name="Li J."/>
            <person name="Yang X."/>
            <person name="Yang X."/>
            <person name="Zhou J."/>
            <person name="Guo T."/>
            <person name="Zhao T."/>
            <person name="Huang S."/>
            <person name="Miao D."/>
            <person name="Khan W.U."/>
            <person name="Rao P."/>
            <person name="Ye M."/>
            <person name="Lei B."/>
            <person name="Liao W."/>
            <person name="Wang J."/>
            <person name="Ji L."/>
            <person name="Li Y."/>
            <person name="Guo B."/>
            <person name="Mustafa N.S."/>
            <person name="Li S."/>
            <person name="Yun Q."/>
            <person name="Keller S.R."/>
            <person name="Mao J."/>
            <person name="Zhang R."/>
            <person name="Strauss S.H."/>
        </authorList>
    </citation>
    <scope>NUCLEOTIDE SEQUENCE</scope>
    <source>
        <strain evidence="11">GM15</strain>
        <tissue evidence="11">Leaf</tissue>
    </source>
</reference>
<dbReference type="EMBL" id="JAAWWB010000022">
    <property type="protein sequence ID" value="KAG6755572.1"/>
    <property type="molecule type" value="Genomic_DNA"/>
</dbReference>
<comment type="catalytic activity">
    <reaction evidence="1">
        <text>Hydrolysis of terminal, non-reducing (1-&gt;4)-linked alpha-D-glucose residues with release of alpha-D-glucose.</text>
        <dbReference type="EC" id="3.2.1.20"/>
    </reaction>
</comment>
<evidence type="ECO:0000259" key="10">
    <source>
        <dbReference type="PROSITE" id="PS50206"/>
    </source>
</evidence>
<keyword evidence="6" id="KW-0325">Glycoprotein</keyword>
<keyword evidence="9" id="KW-1133">Transmembrane helix</keyword>
<proteinExistence type="inferred from homology"/>
<dbReference type="OrthoDB" id="5839090at2759"/>
<dbReference type="PANTHER" id="PTHR22762:SF133">
    <property type="entry name" value="P-TYPE DOMAIN-CONTAINING PROTEIN"/>
    <property type="match status" value="1"/>
</dbReference>
<sequence>MEEKKYRKNNEPKAISHSHHSLLFLYSILFSSCWVALSSGEEVVGYGYTIESVSVNLPGKWLSANLGLVKNSTVYGADIPHLNLFASFETEESLRIRITDSENRRWEIPQDIIPRQNNSPEKKIQHHAIQENLLLSHYNSDLLFTLHGTTPFSFSVTRKSSGDILFDTSPGASDAGTFLVFKDQYIQLSSTLPEHRSSLYGLGEHTKSSFKLTPNQTLTLWNADIGSVNLDVNLYGSHPFYIDVRSPSDDGKVSAGTTHGVLLLNSNGMDIVYGGDRITYKVIGGVIDLYIFAGPSPDMVMEQYTELIGRPAPMPYWSFGFHQCRYGYKNVSDVEGVVAGYAKAGIPLEVMWTDIDYMDAHKDFTLDPINFPLEQMKQFVDNLHQNGQKYVLILDPGIGVNTTYETFIRGMQADIFVKRDGYPYMGVVWPGSVYFPDFLNPAGRDFWSSEIKIFRDLLPFDGLWIDMNEISNFITSPPTPLSTLDDPPYRINNAGIQRPINNRTIPATSLHFGNITEYNFHNLYGFLESEATNAGLKNATGKRPFVLSRSTFVGSGKYTAHWTGDNAATWDDLAYTIPSILNFGLFGIPMVGADICGFSRDTTEELCRRWIQLGAFYPFSRDHSDLDTRRQELYLWDSVAATAKKVLGLRYQLLPYFYTIMYEAHIKGIPIARPLFFSFPQDLKTYDISSQFLIGKGVMVSPVLESGATSVNAYFPSGNWFDLFNYSNSVTVDTGKYIELSAPADHINVHVHEGNILALQGEAMTTKEARKTAFHLLVALGSTGNSTGGVFLDDGESVEMGGEEKNWSFVRFYSEIVGDMAMVRSNITNGEFALSQKWIVSKVTFIGLEKTKGFKWYELQSSKETRSGNSGTKTSFNRNGELHMLEMSDLSLFLGEEFKLEMKFSMVNEWIANIPRIFKLGTRNQAPMPLADHMTQKMEKERNKNSCRNTKATSPSQSNLQLLVFLLVCGVPLTSGKDVKEEVVGYGYKIGSVNSGLTGNLLTADLSLIKRSSVYGNDIQHLNLIAEFETKNRLRVRITDSKNQRWEIPQHIVPRQNNPPKNYRHYSPLKHRLLLDNNLLSDPNSDLLFTLHNTVPFGFSVTRKSSGDVLFDTSPDTSNPDTFLVFKDQYIQLSSRLPIKRSSLYGLGEHTKSTFKLKPKDTFTLWNADLASANIDVNLYGSHPFYIDVRSASADGKVQAGTTHGVLLFNSNGMDVVYGGSRITYKVIGGIIDLYFFAGPSPGMVIEQYTELIGRPAPMPYWSFGFHQCRWGYKNISDVEGVVAGYAKARIPLEVMWTDIDYMDAYKDFTFHPVNFPLEKMKKFVNALHQNGQKYVVILDPGISVNSTYGTYIRGMQADIFIKRNGIPYMGEVWPGKVYFPDFINPAGREFWGNEIKLFRELLPVDGLWIDMNEISNFIDPTPTPFSTVDDPPYRINNAGIRRPINNKTVPATSLHFDVMKEYNVHNLYGLLESKATNVGLINSTGKRPFILSRSTFIGSGRYTAHWTGDNAATWDDLAYTIPSILNFGLFGIPMVGADICGFSGNTNEELCRRWIQLGSFYPFARDHSSTDTTRQELYLWDSVAASARKVLGLRYQLLPYFYTLMYEAHMKGTPIARPLFFSFPEDIKTYEVNSQFLIGKGVMVSPVLKSGATSVDAYFPAGNWFDLFNYSNTVSVSPGKYIKLAAPADHINVHVHEGNILALQGEAMTTEEARKTAFHLLVVLSSSGNSTGELFLDDGESVEMGGEGKSWSLVKFHSEIVGDMAMVRSNIINGEFAFSQKWMVSKVTFIGLKKTNGIKWYELQASKETRSGNRRIRASLNNNGDFDVLVMSGLSLFLGEEFKLNVKL</sequence>
<feature type="transmembrane region" description="Helical" evidence="9">
    <location>
        <begin position="21"/>
        <end position="37"/>
    </location>
</feature>
<dbReference type="EC" id="3.2.1.20" evidence="3"/>
<keyword evidence="7" id="KW-0326">Glycosidase</keyword>